<dbReference type="Proteomes" id="UP001306668">
    <property type="component" value="Unassembled WGS sequence"/>
</dbReference>
<dbReference type="InterPro" id="IPR038161">
    <property type="entry name" value="VirB9/CagX/TrbG_C_sf"/>
</dbReference>
<evidence type="ECO:0000259" key="2">
    <source>
        <dbReference type="Pfam" id="PF10671"/>
    </source>
</evidence>
<feature type="chain" id="PRO_5047087280" description="Toxin co-regulated pilus biosynthesis protein Q C-terminal domain-containing protein" evidence="1">
    <location>
        <begin position="25"/>
        <end position="283"/>
    </location>
</feature>
<feature type="signal peptide" evidence="1">
    <location>
        <begin position="1"/>
        <end position="24"/>
    </location>
</feature>
<protein>
    <recommendedName>
        <fullName evidence="2">Toxin co-regulated pilus biosynthesis protein Q C-terminal domain-containing protein</fullName>
    </recommendedName>
</protein>
<dbReference type="InterPro" id="IPR018927">
    <property type="entry name" value="Pilus_synth_Q_C"/>
</dbReference>
<name>A0ABQ6QEZ7_9GAMM</name>
<keyword evidence="1" id="KW-0732">Signal</keyword>
<dbReference type="Pfam" id="PF10671">
    <property type="entry name" value="TcpQ"/>
    <property type="match status" value="1"/>
</dbReference>
<gene>
    <name evidence="3" type="ORF">STENOSP10_29890</name>
</gene>
<evidence type="ECO:0000256" key="1">
    <source>
        <dbReference type="SAM" id="SignalP"/>
    </source>
</evidence>
<dbReference type="Gene3D" id="2.60.40.2500">
    <property type="match status" value="1"/>
</dbReference>
<evidence type="ECO:0000313" key="3">
    <source>
        <dbReference type="EMBL" id="GMR28768.1"/>
    </source>
</evidence>
<evidence type="ECO:0000313" key="4">
    <source>
        <dbReference type="Proteomes" id="UP001306668"/>
    </source>
</evidence>
<proteinExistence type="predicted"/>
<dbReference type="EMBL" id="BTRJ01000034">
    <property type="protein sequence ID" value="GMR28768.1"/>
    <property type="molecule type" value="Genomic_DNA"/>
</dbReference>
<dbReference type="Gene3D" id="3.55.50.70">
    <property type="match status" value="1"/>
</dbReference>
<comment type="caution">
    <text evidence="3">The sequence shown here is derived from an EMBL/GenBank/DDBJ whole genome shotgun (WGS) entry which is preliminary data.</text>
</comment>
<dbReference type="RefSeq" id="WP_338167962.1">
    <property type="nucleotide sequence ID" value="NZ_BTRJ01000034.1"/>
</dbReference>
<keyword evidence="4" id="KW-1185">Reference proteome</keyword>
<sequence>MKRVALRTLLSAAVTCALCAHAHAANYSFDYAVSGAPAFGIDRVFDDGKDTVLRFYAPIREADKPTVTAADGTPLQTRVIGPYLVLPGIQRHVLLYRKGIVAQVHQGRQELPYPVPGVAQPATAPGVVAAGVTSAAPATTAAGEEVVQPQSTPRIAPVVVTSSVAGVQTSRVVIGGPAEAAPVAAASGLTVINDELPPLPTWVAKADGTLRSTTEAWAKQAGWSVRWLLSNGDDYHVDPNTFSGEFTDALAKLYAPYFRSSFNGDKPLRVKAYSLSKIIVVSE</sequence>
<reference evidence="4" key="1">
    <citation type="submission" date="2023-07" db="EMBL/GenBank/DDBJ databases">
        <title>Genome sequence of Stenotrophomonas sp. Alg010 isolated from Sargassum waste.</title>
        <authorList>
            <person name="Mohapatra"/>
            <person name="B.R."/>
        </authorList>
    </citation>
    <scope>NUCLEOTIDE SEQUENCE [LARGE SCALE GENOMIC DNA]</scope>
    <source>
        <strain evidence="4">Alg010</strain>
    </source>
</reference>
<accession>A0ABQ6QEZ7</accession>
<feature type="domain" description="Toxin co-regulated pilus biosynthesis protein Q C-terminal" evidence="2">
    <location>
        <begin position="201"/>
        <end position="283"/>
    </location>
</feature>
<organism evidence="3 4">
    <name type="scientific">Stenotrophomonas sepilia</name>
    <dbReference type="NCBI Taxonomy" id="2860290"/>
    <lineage>
        <taxon>Bacteria</taxon>
        <taxon>Pseudomonadati</taxon>
        <taxon>Pseudomonadota</taxon>
        <taxon>Gammaproteobacteria</taxon>
        <taxon>Lysobacterales</taxon>
        <taxon>Lysobacteraceae</taxon>
        <taxon>Stenotrophomonas</taxon>
        <taxon>Stenotrophomonas maltophilia group</taxon>
    </lineage>
</organism>